<evidence type="ECO:0000256" key="1">
    <source>
        <dbReference type="ARBA" id="ARBA00023015"/>
    </source>
</evidence>
<comment type="caution">
    <text evidence="5">The sequence shown here is derived from an EMBL/GenBank/DDBJ whole genome shotgun (WGS) entry which is preliminary data.</text>
</comment>
<dbReference type="Gene3D" id="3.40.50.2300">
    <property type="match status" value="2"/>
</dbReference>
<dbReference type="PANTHER" id="PTHR30146:SF153">
    <property type="entry name" value="LACTOSE OPERON REPRESSOR"/>
    <property type="match status" value="1"/>
</dbReference>
<evidence type="ECO:0000259" key="4">
    <source>
        <dbReference type="PROSITE" id="PS50932"/>
    </source>
</evidence>
<dbReference type="GO" id="GO:0003700">
    <property type="term" value="F:DNA-binding transcription factor activity"/>
    <property type="evidence" value="ECO:0007669"/>
    <property type="project" value="TreeGrafter"/>
</dbReference>
<evidence type="ECO:0000313" key="6">
    <source>
        <dbReference type="Proteomes" id="UP000622552"/>
    </source>
</evidence>
<dbReference type="EMBL" id="JADOUF010000001">
    <property type="protein sequence ID" value="MBG6134956.1"/>
    <property type="molecule type" value="Genomic_DNA"/>
</dbReference>
<dbReference type="SUPFAM" id="SSF53822">
    <property type="entry name" value="Periplasmic binding protein-like I"/>
    <property type="match status" value="1"/>
</dbReference>
<keyword evidence="3" id="KW-0804">Transcription</keyword>
<proteinExistence type="predicted"/>
<keyword evidence="6" id="KW-1185">Reference proteome</keyword>
<dbReference type="Proteomes" id="UP000622552">
    <property type="component" value="Unassembled WGS sequence"/>
</dbReference>
<dbReference type="Pfam" id="PF00356">
    <property type="entry name" value="LacI"/>
    <property type="match status" value="1"/>
</dbReference>
<dbReference type="AlphaFoldDB" id="A0A8J7GQA7"/>
<dbReference type="InterPro" id="IPR028082">
    <property type="entry name" value="Peripla_BP_I"/>
</dbReference>
<dbReference type="PROSITE" id="PS00356">
    <property type="entry name" value="HTH_LACI_1"/>
    <property type="match status" value="1"/>
</dbReference>
<dbReference type="InterPro" id="IPR010982">
    <property type="entry name" value="Lambda_DNA-bd_dom_sf"/>
</dbReference>
<dbReference type="SUPFAM" id="SSF47413">
    <property type="entry name" value="lambda repressor-like DNA-binding domains"/>
    <property type="match status" value="1"/>
</dbReference>
<reference evidence="5" key="1">
    <citation type="submission" date="2020-11" db="EMBL/GenBank/DDBJ databases">
        <title>Sequencing the genomes of 1000 actinobacteria strains.</title>
        <authorList>
            <person name="Klenk H.-P."/>
        </authorList>
    </citation>
    <scope>NUCLEOTIDE SEQUENCE</scope>
    <source>
        <strain evidence="5">DSM 45356</strain>
    </source>
</reference>
<dbReference type="PANTHER" id="PTHR30146">
    <property type="entry name" value="LACI-RELATED TRANSCRIPTIONAL REPRESSOR"/>
    <property type="match status" value="1"/>
</dbReference>
<accession>A0A8J7GQA7</accession>
<dbReference type="PRINTS" id="PR00036">
    <property type="entry name" value="HTHLACI"/>
</dbReference>
<dbReference type="InterPro" id="IPR000843">
    <property type="entry name" value="HTH_LacI"/>
</dbReference>
<dbReference type="InterPro" id="IPR046335">
    <property type="entry name" value="LacI/GalR-like_sensor"/>
</dbReference>
<dbReference type="PROSITE" id="PS50932">
    <property type="entry name" value="HTH_LACI_2"/>
    <property type="match status" value="1"/>
</dbReference>
<feature type="domain" description="HTH lacI-type" evidence="4">
    <location>
        <begin position="12"/>
        <end position="66"/>
    </location>
</feature>
<name>A0A8J7GQA7_9ACTN</name>
<evidence type="ECO:0000313" key="5">
    <source>
        <dbReference type="EMBL" id="MBG6134956.1"/>
    </source>
</evidence>
<dbReference type="Gene3D" id="1.10.260.40">
    <property type="entry name" value="lambda repressor-like DNA-binding domains"/>
    <property type="match status" value="1"/>
</dbReference>
<keyword evidence="2" id="KW-0238">DNA-binding</keyword>
<dbReference type="CDD" id="cd06267">
    <property type="entry name" value="PBP1_LacI_sugar_binding-like"/>
    <property type="match status" value="1"/>
</dbReference>
<gene>
    <name evidence="5" type="ORF">IW245_001150</name>
</gene>
<dbReference type="Pfam" id="PF13377">
    <property type="entry name" value="Peripla_BP_3"/>
    <property type="match status" value="1"/>
</dbReference>
<dbReference type="SMART" id="SM00354">
    <property type="entry name" value="HTH_LACI"/>
    <property type="match status" value="1"/>
</dbReference>
<sequence>MSRKRTTPGGRATIRDVAERAGVSVATVSRVLAGTYPVAPATRARVTKAVAALDYVVNAHARALSGHSAKTVAILVSAVDAAFYAKIAQGVEDQAAAEGRLCLICTTGGDPDREMAILTLLREQHADAVILVGAVVEDEEYRRRMAQVAGSLHAAGSRLVLVGRPSLGPDVPAVTVEYDNSAGAYALTSHLLSQGHERILYLGGAPGHSTAEERIAGYRRALAEHGIAEDPALQVLGMFGRPFGYDAMRRLLAAGPPGFTAVFGSDDLVAAGAMQALREAGLSVPQDISMVGYNDISPALDLRLTTVHIPSEELGRQAVRLALHSPDLTPHVVLGTHVVIRDSVRSRLRA</sequence>
<dbReference type="GO" id="GO:0000976">
    <property type="term" value="F:transcription cis-regulatory region binding"/>
    <property type="evidence" value="ECO:0007669"/>
    <property type="project" value="TreeGrafter"/>
</dbReference>
<dbReference type="CDD" id="cd01392">
    <property type="entry name" value="HTH_LacI"/>
    <property type="match status" value="1"/>
</dbReference>
<evidence type="ECO:0000256" key="2">
    <source>
        <dbReference type="ARBA" id="ARBA00023125"/>
    </source>
</evidence>
<keyword evidence="1" id="KW-0805">Transcription regulation</keyword>
<evidence type="ECO:0000256" key="3">
    <source>
        <dbReference type="ARBA" id="ARBA00023163"/>
    </source>
</evidence>
<protein>
    <submittedName>
        <fullName evidence="5">LacI family transcriptional regulator</fullName>
    </submittedName>
</protein>
<dbReference type="RefSeq" id="WP_197002132.1">
    <property type="nucleotide sequence ID" value="NZ_BONS01000004.1"/>
</dbReference>
<organism evidence="5 6">
    <name type="scientific">Longispora fulva</name>
    <dbReference type="NCBI Taxonomy" id="619741"/>
    <lineage>
        <taxon>Bacteria</taxon>
        <taxon>Bacillati</taxon>
        <taxon>Actinomycetota</taxon>
        <taxon>Actinomycetes</taxon>
        <taxon>Micromonosporales</taxon>
        <taxon>Micromonosporaceae</taxon>
        <taxon>Longispora</taxon>
    </lineage>
</organism>